<name>A0A512L9V2_9PROT</name>
<reference evidence="6 7" key="1">
    <citation type="submission" date="2019-07" db="EMBL/GenBank/DDBJ databases">
        <title>Whole genome shotgun sequence of Thiobacillus plumbophilus NBRC 107929.</title>
        <authorList>
            <person name="Hosoyama A."/>
            <person name="Uohara A."/>
            <person name="Ohji S."/>
            <person name="Ichikawa N."/>
        </authorList>
    </citation>
    <scope>NUCLEOTIDE SEQUENCE [LARGE SCALE GENOMIC DNA]</scope>
    <source>
        <strain evidence="6 7">NBRC 107929</strain>
    </source>
</reference>
<evidence type="ECO:0000259" key="4">
    <source>
        <dbReference type="Pfam" id="PF03781"/>
    </source>
</evidence>
<accession>A0A512L9V2</accession>
<dbReference type="EMBL" id="BKAD01000020">
    <property type="protein sequence ID" value="GEP30911.1"/>
    <property type="molecule type" value="Genomic_DNA"/>
</dbReference>
<evidence type="ECO:0000313" key="6">
    <source>
        <dbReference type="EMBL" id="GEP30911.1"/>
    </source>
</evidence>
<dbReference type="NCBIfam" id="TIGR04373">
    <property type="entry name" value="egtB_X_signatur"/>
    <property type="match status" value="1"/>
</dbReference>
<dbReference type="InterPro" id="IPR016187">
    <property type="entry name" value="CTDL_fold"/>
</dbReference>
<comment type="pathway">
    <text evidence="3">Amino-acid biosynthesis; ergothioneine biosynthesis.</text>
</comment>
<gene>
    <name evidence="6" type="ORF">TPL01_20490</name>
</gene>
<dbReference type="InterPro" id="IPR005532">
    <property type="entry name" value="SUMF_dom"/>
</dbReference>
<proteinExistence type="predicted"/>
<dbReference type="InterPro" id="IPR042095">
    <property type="entry name" value="SUMF_sf"/>
</dbReference>
<dbReference type="RefSeq" id="WP_161984223.1">
    <property type="nucleotide sequence ID" value="NZ_AP021884.1"/>
</dbReference>
<dbReference type="PANTHER" id="PTHR23150">
    <property type="entry name" value="SULFATASE MODIFYING FACTOR 1, 2"/>
    <property type="match status" value="1"/>
</dbReference>
<evidence type="ECO:0000256" key="2">
    <source>
        <dbReference type="ARBA" id="ARBA00023004"/>
    </source>
</evidence>
<dbReference type="InterPro" id="IPR024775">
    <property type="entry name" value="DinB-like"/>
</dbReference>
<feature type="domain" description="DinB-like" evidence="5">
    <location>
        <begin position="24"/>
        <end position="155"/>
    </location>
</feature>
<dbReference type="InterPro" id="IPR051043">
    <property type="entry name" value="Sulfatase_Mod_Factor_Kinase"/>
</dbReference>
<dbReference type="AlphaFoldDB" id="A0A512L9V2"/>
<dbReference type="SUPFAM" id="SSF109854">
    <property type="entry name" value="DinB/YfiT-like putative metalloenzymes"/>
    <property type="match status" value="1"/>
</dbReference>
<evidence type="ECO:0000256" key="3">
    <source>
        <dbReference type="ARBA" id="ARBA00037882"/>
    </source>
</evidence>
<keyword evidence="1" id="KW-0560">Oxidoreductase</keyword>
<keyword evidence="7" id="KW-1185">Reference proteome</keyword>
<keyword evidence="2" id="KW-0408">Iron</keyword>
<dbReference type="Pfam" id="PF03781">
    <property type="entry name" value="FGE-sulfatase"/>
    <property type="match status" value="2"/>
</dbReference>
<comment type="caution">
    <text evidence="6">The sequence shown here is derived from an EMBL/GenBank/DDBJ whole genome shotgun (WGS) entry which is preliminary data.</text>
</comment>
<dbReference type="Proteomes" id="UP000321337">
    <property type="component" value="Unassembled WGS sequence"/>
</dbReference>
<evidence type="ECO:0008006" key="8">
    <source>
        <dbReference type="Google" id="ProtNLM"/>
    </source>
</evidence>
<protein>
    <recommendedName>
        <fullName evidence="8">Ergothioneine biosynthesis protein EgtB</fullName>
    </recommendedName>
</protein>
<dbReference type="InterPro" id="IPR034660">
    <property type="entry name" value="DinB/YfiT-like"/>
</dbReference>
<dbReference type="NCBIfam" id="NF041186">
    <property type="entry name" value="SenA"/>
    <property type="match status" value="1"/>
</dbReference>
<dbReference type="SUPFAM" id="SSF56436">
    <property type="entry name" value="C-type lectin-like"/>
    <property type="match status" value="1"/>
</dbReference>
<evidence type="ECO:0000313" key="7">
    <source>
        <dbReference type="Proteomes" id="UP000321337"/>
    </source>
</evidence>
<evidence type="ECO:0000259" key="5">
    <source>
        <dbReference type="Pfam" id="PF12867"/>
    </source>
</evidence>
<organism evidence="6 7">
    <name type="scientific">Sulfuriferula plumbiphila</name>
    <dbReference type="NCBI Taxonomy" id="171865"/>
    <lineage>
        <taxon>Bacteria</taxon>
        <taxon>Pseudomonadati</taxon>
        <taxon>Pseudomonadota</taxon>
        <taxon>Betaproteobacteria</taxon>
        <taxon>Nitrosomonadales</taxon>
        <taxon>Sulfuricellaceae</taxon>
        <taxon>Sulfuriferula</taxon>
    </lineage>
</organism>
<dbReference type="Gene3D" id="3.90.1580.10">
    <property type="entry name" value="paralog of FGE (formylglycine-generating enzyme)"/>
    <property type="match status" value="2"/>
</dbReference>
<feature type="domain" description="Sulfatase-modifying factor enzyme-like" evidence="4">
    <location>
        <begin position="184"/>
        <end position="322"/>
    </location>
</feature>
<evidence type="ECO:0000256" key="1">
    <source>
        <dbReference type="ARBA" id="ARBA00023002"/>
    </source>
</evidence>
<dbReference type="InterPro" id="IPR030809">
    <property type="entry name" value="EgtB_signatur"/>
</dbReference>
<dbReference type="Pfam" id="PF12867">
    <property type="entry name" value="DinB_2"/>
    <property type="match status" value="1"/>
</dbReference>
<feature type="domain" description="Sulfatase-modifying factor enzyme-like" evidence="4">
    <location>
        <begin position="326"/>
        <end position="395"/>
    </location>
</feature>
<sequence length="401" mass="46107">MLQTKQQGLLARHYNKGQLATAMRDARSNLLARVDDLSDEEWRVPYHASYNPVAWEIAHVAWFAEWWTLRGPHWMDGDGRLQARLPARHAGPDQTFNSSIIPHVERWKVSLPERRALYDMLAAQLDATLVSLTHSGDSDADLYFYRLALFHEDMHVEALTYLRDHLRFPPPSGMLLPSVPIEAAQVTIAAGQARVGQEPDGNGFYFDNEKWAHEVAIPALQMDATPISCGAFLDFVEAGGYDAPDFWPGLAGRWRSSVARSHPERWRKTADGWQCRWFDQWLPLPADMPIMHVNAYEAQAYCRWAERSLPTDALWEAAARQDAIQWGGLVWEWMNNAFMPYHGFSPDPYRDYSVPWFESHYCLRGGSFATHPRMHHPQYRNFCLPERSDIFAGFRSCLKTC</sequence>
<dbReference type="Gene3D" id="1.20.120.450">
    <property type="entry name" value="dinb family like domain"/>
    <property type="match status" value="1"/>
</dbReference>